<evidence type="ECO:0000259" key="5">
    <source>
        <dbReference type="PROSITE" id="PS51007"/>
    </source>
</evidence>
<dbReference type="PANTHER" id="PTHR35008:SF8">
    <property type="entry name" value="ALCOHOL DEHYDROGENASE CYTOCHROME C SUBUNIT"/>
    <property type="match status" value="1"/>
</dbReference>
<organism evidence="6 7">
    <name type="scientific">Brucella haematophila</name>
    <dbReference type="NCBI Taxonomy" id="419474"/>
    <lineage>
        <taxon>Bacteria</taxon>
        <taxon>Pseudomonadati</taxon>
        <taxon>Pseudomonadota</taxon>
        <taxon>Alphaproteobacteria</taxon>
        <taxon>Hyphomicrobiales</taxon>
        <taxon>Brucellaceae</taxon>
        <taxon>Brucella/Ochrobactrum group</taxon>
        <taxon>Brucella</taxon>
    </lineage>
</organism>
<reference evidence="6 7" key="1">
    <citation type="submission" date="2020-03" db="EMBL/GenBank/DDBJ databases">
        <title>Whole genome sequencing of clinical and environmental type strains of Ochrobactrum.</title>
        <authorList>
            <person name="Dharne M."/>
        </authorList>
    </citation>
    <scope>NUCLEOTIDE SEQUENCE [LARGE SCALE GENOMIC DNA]</scope>
    <source>
        <strain evidence="6 7">CIP 109452</strain>
    </source>
</reference>
<dbReference type="EMBL" id="JAAVLN010000001">
    <property type="protein sequence ID" value="NKC03088.1"/>
    <property type="molecule type" value="Genomic_DNA"/>
</dbReference>
<keyword evidence="7" id="KW-1185">Reference proteome</keyword>
<gene>
    <name evidence="6" type="ORF">HED55_06170</name>
</gene>
<feature type="domain" description="Cytochrome c" evidence="5">
    <location>
        <begin position="40"/>
        <end position="147"/>
    </location>
</feature>
<comment type="caution">
    <text evidence="6">The sequence shown here is derived from an EMBL/GenBank/DDBJ whole genome shotgun (WGS) entry which is preliminary data.</text>
</comment>
<dbReference type="PANTHER" id="PTHR35008">
    <property type="entry name" value="BLL4482 PROTEIN-RELATED"/>
    <property type="match status" value="1"/>
</dbReference>
<evidence type="ECO:0000256" key="1">
    <source>
        <dbReference type="ARBA" id="ARBA00022617"/>
    </source>
</evidence>
<evidence type="ECO:0000256" key="2">
    <source>
        <dbReference type="ARBA" id="ARBA00022723"/>
    </source>
</evidence>
<evidence type="ECO:0000256" key="3">
    <source>
        <dbReference type="ARBA" id="ARBA00023004"/>
    </source>
</evidence>
<dbReference type="Gene3D" id="1.10.760.10">
    <property type="entry name" value="Cytochrome c-like domain"/>
    <property type="match status" value="2"/>
</dbReference>
<dbReference type="Pfam" id="PF00034">
    <property type="entry name" value="Cytochrom_C"/>
    <property type="match status" value="1"/>
</dbReference>
<feature type="domain" description="Cytochrome c" evidence="5">
    <location>
        <begin position="189"/>
        <end position="303"/>
    </location>
</feature>
<accession>A0ABX1DJF1</accession>
<dbReference type="PROSITE" id="PS51007">
    <property type="entry name" value="CYTC"/>
    <property type="match status" value="2"/>
</dbReference>
<dbReference type="InterPro" id="IPR009056">
    <property type="entry name" value="Cyt_c-like_dom"/>
</dbReference>
<evidence type="ECO:0000313" key="7">
    <source>
        <dbReference type="Proteomes" id="UP000704467"/>
    </source>
</evidence>
<dbReference type="InterPro" id="IPR051459">
    <property type="entry name" value="Cytochrome_c-type_DH"/>
</dbReference>
<proteinExistence type="predicted"/>
<keyword evidence="2 4" id="KW-0479">Metal-binding</keyword>
<evidence type="ECO:0000313" key="6">
    <source>
        <dbReference type="EMBL" id="NKC03088.1"/>
    </source>
</evidence>
<keyword evidence="3 4" id="KW-0408">Iron</keyword>
<dbReference type="Proteomes" id="UP000704467">
    <property type="component" value="Unassembled WGS sequence"/>
</dbReference>
<name>A0ABX1DJF1_9HYPH</name>
<dbReference type="InterPro" id="IPR036909">
    <property type="entry name" value="Cyt_c-like_dom_sf"/>
</dbReference>
<keyword evidence="1 4" id="KW-0349">Heme</keyword>
<protein>
    <submittedName>
        <fullName evidence="6">C-type cytochrome</fullName>
    </submittedName>
</protein>
<dbReference type="SUPFAM" id="SSF46626">
    <property type="entry name" value="Cytochrome c"/>
    <property type="match status" value="2"/>
</dbReference>
<sequence>MVRKLAYARGAVLVIGAAAFWILTTPQKVDSAVLTSMKPGDAVKGEQVFWAGGCASCHAAPGAAGDARKVLAGGYELVSDFGTFVVPNISPSEQGIGTWTIQDFANAMLKGVGKQGEHLYPSFPYTSYARMKPQDVADLYAYMKTLPASDNVAAPHKLGFPFNIRRSLGLWKHLYLSDAPAVAIADASDLVKRGQYLTEALGHCSECHTPRNIIGGLQTDQWLAGALSAETGSDGKKSVVPNITTGEGGIGDWSEKDIAYALQSGFTPDFDSLGGSMTDVVSNMAHLTEADRNAIAAYLKSIPHMRMAIKLNSWV</sequence>
<evidence type="ECO:0000256" key="4">
    <source>
        <dbReference type="PROSITE-ProRule" id="PRU00433"/>
    </source>
</evidence>